<dbReference type="Proteomes" id="UP001229421">
    <property type="component" value="Unassembled WGS sequence"/>
</dbReference>
<gene>
    <name evidence="3" type="ORF">QVD17_00266</name>
</gene>
<evidence type="ECO:0000313" key="4">
    <source>
        <dbReference type="Proteomes" id="UP001229421"/>
    </source>
</evidence>
<accession>A0AAD8P784</accession>
<keyword evidence="4" id="KW-1185">Reference proteome</keyword>
<reference evidence="3" key="1">
    <citation type="journal article" date="2023" name="bioRxiv">
        <title>Improved chromosome-level genome assembly for marigold (Tagetes erecta).</title>
        <authorList>
            <person name="Jiang F."/>
            <person name="Yuan L."/>
            <person name="Wang S."/>
            <person name="Wang H."/>
            <person name="Xu D."/>
            <person name="Wang A."/>
            <person name="Fan W."/>
        </authorList>
    </citation>
    <scope>NUCLEOTIDE SEQUENCE</scope>
    <source>
        <strain evidence="3">WSJ</strain>
        <tissue evidence="3">Leaf</tissue>
    </source>
</reference>
<dbReference type="Pfam" id="PF23282">
    <property type="entry name" value="WHD_ROQ1"/>
    <property type="match status" value="1"/>
</dbReference>
<dbReference type="EMBL" id="JAUHHV010000001">
    <property type="protein sequence ID" value="KAK1434521.1"/>
    <property type="molecule type" value="Genomic_DNA"/>
</dbReference>
<evidence type="ECO:0000256" key="1">
    <source>
        <dbReference type="ARBA" id="ARBA00022737"/>
    </source>
</evidence>
<keyword evidence="1" id="KW-0677">Repeat</keyword>
<feature type="domain" description="Disease resistance protein Roq1-like winged-helix" evidence="2">
    <location>
        <begin position="39"/>
        <end position="84"/>
    </location>
</feature>
<protein>
    <recommendedName>
        <fullName evidence="2">Disease resistance protein Roq1-like winged-helix domain-containing protein</fullName>
    </recommendedName>
</protein>
<dbReference type="InterPro" id="IPR058192">
    <property type="entry name" value="WHD_ROQ1-like"/>
</dbReference>
<evidence type="ECO:0000313" key="3">
    <source>
        <dbReference type="EMBL" id="KAK1434521.1"/>
    </source>
</evidence>
<sequence length="124" mass="13955">MAFDGGELKSKSLVVFDTYIGANNCGPEDLRETKKKAIIILESCGFNAEIGLRVLEQKSFITISDTDGVHFHGHIEEMGRDIIVDENGYREWKVDEVSPYLPDALRSLYWFLIRLGSLTSDGQI</sequence>
<proteinExistence type="predicted"/>
<name>A0AAD8P784_TARER</name>
<comment type="caution">
    <text evidence="3">The sequence shown here is derived from an EMBL/GenBank/DDBJ whole genome shotgun (WGS) entry which is preliminary data.</text>
</comment>
<evidence type="ECO:0000259" key="2">
    <source>
        <dbReference type="Pfam" id="PF23282"/>
    </source>
</evidence>
<dbReference type="AlphaFoldDB" id="A0AAD8P784"/>
<organism evidence="3 4">
    <name type="scientific">Tagetes erecta</name>
    <name type="common">African marigold</name>
    <dbReference type="NCBI Taxonomy" id="13708"/>
    <lineage>
        <taxon>Eukaryota</taxon>
        <taxon>Viridiplantae</taxon>
        <taxon>Streptophyta</taxon>
        <taxon>Embryophyta</taxon>
        <taxon>Tracheophyta</taxon>
        <taxon>Spermatophyta</taxon>
        <taxon>Magnoliopsida</taxon>
        <taxon>eudicotyledons</taxon>
        <taxon>Gunneridae</taxon>
        <taxon>Pentapetalae</taxon>
        <taxon>asterids</taxon>
        <taxon>campanulids</taxon>
        <taxon>Asterales</taxon>
        <taxon>Asteraceae</taxon>
        <taxon>Asteroideae</taxon>
        <taxon>Heliantheae alliance</taxon>
        <taxon>Tageteae</taxon>
        <taxon>Tagetes</taxon>
    </lineage>
</organism>